<organism evidence="1 2">
    <name type="scientific">Funneliformis caledonium</name>
    <dbReference type="NCBI Taxonomy" id="1117310"/>
    <lineage>
        <taxon>Eukaryota</taxon>
        <taxon>Fungi</taxon>
        <taxon>Fungi incertae sedis</taxon>
        <taxon>Mucoromycota</taxon>
        <taxon>Glomeromycotina</taxon>
        <taxon>Glomeromycetes</taxon>
        <taxon>Glomerales</taxon>
        <taxon>Glomeraceae</taxon>
        <taxon>Funneliformis</taxon>
    </lineage>
</organism>
<dbReference type="EMBL" id="CAJVPQ010007989">
    <property type="protein sequence ID" value="CAG8702513.1"/>
    <property type="molecule type" value="Genomic_DNA"/>
</dbReference>
<reference evidence="1" key="1">
    <citation type="submission" date="2021-06" db="EMBL/GenBank/DDBJ databases">
        <authorList>
            <person name="Kallberg Y."/>
            <person name="Tangrot J."/>
            <person name="Rosling A."/>
        </authorList>
    </citation>
    <scope>NUCLEOTIDE SEQUENCE</scope>
    <source>
        <strain evidence="1">UK204</strain>
    </source>
</reference>
<keyword evidence="2" id="KW-1185">Reference proteome</keyword>
<feature type="non-terminal residue" evidence="1">
    <location>
        <position position="1"/>
    </location>
</feature>
<evidence type="ECO:0000313" key="2">
    <source>
        <dbReference type="Proteomes" id="UP000789570"/>
    </source>
</evidence>
<proteinExistence type="predicted"/>
<dbReference type="AlphaFoldDB" id="A0A9N9HS79"/>
<protein>
    <submittedName>
        <fullName evidence="1">8745_t:CDS:1</fullName>
    </submittedName>
</protein>
<evidence type="ECO:0000313" key="1">
    <source>
        <dbReference type="EMBL" id="CAG8702513.1"/>
    </source>
</evidence>
<sequence length="40" mass="4990">FMVTYKLMYDHEWITSRASFSLEERSKKNSKQDLRKEYEN</sequence>
<comment type="caution">
    <text evidence="1">The sequence shown here is derived from an EMBL/GenBank/DDBJ whole genome shotgun (WGS) entry which is preliminary data.</text>
</comment>
<dbReference type="Proteomes" id="UP000789570">
    <property type="component" value="Unassembled WGS sequence"/>
</dbReference>
<accession>A0A9N9HS79</accession>
<name>A0A9N9HS79_9GLOM</name>
<gene>
    <name evidence="1" type="ORF">FCALED_LOCUS13549</name>
</gene>